<dbReference type="InterPro" id="IPR005302">
    <property type="entry name" value="MoCF_Sase_C"/>
</dbReference>
<dbReference type="Pfam" id="PF03476">
    <property type="entry name" value="MOSC_N"/>
    <property type="match status" value="1"/>
</dbReference>
<dbReference type="EMBL" id="WHNZ01000007">
    <property type="protein sequence ID" value="NOU98847.1"/>
    <property type="molecule type" value="Genomic_DNA"/>
</dbReference>
<dbReference type="InterPro" id="IPR005303">
    <property type="entry name" value="MOCOS_middle"/>
</dbReference>
<name>A0ABX1ZIP6_9BACL</name>
<feature type="domain" description="MOSC" evidence="1">
    <location>
        <begin position="102"/>
        <end position="237"/>
    </location>
</feature>
<dbReference type="Proteomes" id="UP000618579">
    <property type="component" value="Unassembled WGS sequence"/>
</dbReference>
<gene>
    <name evidence="2" type="ORF">GC097_02270</name>
</gene>
<protein>
    <submittedName>
        <fullName evidence="2">MOSC domain-containing protein</fullName>
    </submittedName>
</protein>
<evidence type="ECO:0000313" key="2">
    <source>
        <dbReference type="EMBL" id="NOU98847.1"/>
    </source>
</evidence>
<evidence type="ECO:0000313" key="3">
    <source>
        <dbReference type="Proteomes" id="UP000618579"/>
    </source>
</evidence>
<accession>A0ABX1ZIP6</accession>
<reference evidence="2 3" key="1">
    <citation type="submission" date="2019-10" db="EMBL/GenBank/DDBJ databases">
        <title>Description of Paenibacillus pedi sp. nov.</title>
        <authorList>
            <person name="Carlier A."/>
            <person name="Qi S."/>
        </authorList>
    </citation>
    <scope>NUCLEOTIDE SEQUENCE [LARGE SCALE GENOMIC DNA]</scope>
    <source>
        <strain evidence="2 3">LMG 31457</strain>
    </source>
</reference>
<keyword evidence="3" id="KW-1185">Reference proteome</keyword>
<dbReference type="InterPro" id="IPR052716">
    <property type="entry name" value="MOSC_domain"/>
</dbReference>
<evidence type="ECO:0000259" key="1">
    <source>
        <dbReference type="PROSITE" id="PS51340"/>
    </source>
</evidence>
<proteinExistence type="predicted"/>
<dbReference type="SUPFAM" id="SSF50800">
    <property type="entry name" value="PK beta-barrel domain-like"/>
    <property type="match status" value="1"/>
</dbReference>
<dbReference type="PANTHER" id="PTHR36930:SF1">
    <property type="entry name" value="MOSC DOMAIN-CONTAINING PROTEIN"/>
    <property type="match status" value="1"/>
</dbReference>
<comment type="caution">
    <text evidence="2">The sequence shown here is derived from an EMBL/GenBank/DDBJ whole genome shotgun (WGS) entry which is preliminary data.</text>
</comment>
<sequence length="239" mass="26993">MTELIGEIKTIHRFPVKSFAGEDLKAVTIESYGLYGDRFCAFFDGTKKGWDSFFTARAIPKMLTYKATLVDDRINVLTPDGRTLGWNEELLAEIQTYSKKEISMASYKAPNPENPDLMSVDSASVLIITDGSLRKMEAIWGKQLDPLRFRANFIVALNDDNIHEKDWIGKRLTVGDAEFQVDSPCERCSLITIDPNTLERDVSLLKKVNEEADLKFGVYASVKRTGKIHVGDKVYLESR</sequence>
<dbReference type="Pfam" id="PF03473">
    <property type="entry name" value="MOSC"/>
    <property type="match status" value="1"/>
</dbReference>
<dbReference type="PROSITE" id="PS51340">
    <property type="entry name" value="MOSC"/>
    <property type="match status" value="1"/>
</dbReference>
<dbReference type="PANTHER" id="PTHR36930">
    <property type="entry name" value="METAL-SULFUR CLUSTER BIOSYNTHESIS PROTEINS YUAD-RELATED"/>
    <property type="match status" value="1"/>
</dbReference>
<dbReference type="InterPro" id="IPR011037">
    <property type="entry name" value="Pyrv_Knase-like_insert_dom_sf"/>
</dbReference>
<dbReference type="Gene3D" id="2.40.33.20">
    <property type="entry name" value="PK beta-barrel domain-like"/>
    <property type="match status" value="1"/>
</dbReference>
<dbReference type="RefSeq" id="WP_171681721.1">
    <property type="nucleotide sequence ID" value="NZ_WHNZ01000007.1"/>
</dbReference>
<organism evidence="2 3">
    <name type="scientific">Paenibacillus planticolens</name>
    <dbReference type="NCBI Taxonomy" id="2654976"/>
    <lineage>
        <taxon>Bacteria</taxon>
        <taxon>Bacillati</taxon>
        <taxon>Bacillota</taxon>
        <taxon>Bacilli</taxon>
        <taxon>Bacillales</taxon>
        <taxon>Paenibacillaceae</taxon>
        <taxon>Paenibacillus</taxon>
    </lineage>
</organism>